<evidence type="ECO:0000256" key="1">
    <source>
        <dbReference type="ARBA" id="ARBA00005143"/>
    </source>
</evidence>
<name>A0A9W8LQD5_9FUNG</name>
<feature type="domain" description="Pyruvate carboxyltransferase" evidence="7">
    <location>
        <begin position="48"/>
        <end position="315"/>
    </location>
</feature>
<dbReference type="InterPro" id="IPR013785">
    <property type="entry name" value="Aldolase_TIM"/>
</dbReference>
<dbReference type="OrthoDB" id="1905920at2759"/>
<dbReference type="AlphaFoldDB" id="A0A9W8LQD5"/>
<evidence type="ECO:0000256" key="2">
    <source>
        <dbReference type="ARBA" id="ARBA00009405"/>
    </source>
</evidence>
<evidence type="ECO:0000256" key="4">
    <source>
        <dbReference type="ARBA" id="ARBA00022723"/>
    </source>
</evidence>
<comment type="catalytic activity">
    <reaction evidence="6">
        <text>(3S)-3-hydroxy-3-methylglutaryl-CoA = acetoacetate + acetyl-CoA</text>
        <dbReference type="Rhea" id="RHEA:24404"/>
        <dbReference type="ChEBI" id="CHEBI:13705"/>
        <dbReference type="ChEBI" id="CHEBI:43074"/>
        <dbReference type="ChEBI" id="CHEBI:57288"/>
        <dbReference type="EC" id="4.1.3.4"/>
    </reaction>
</comment>
<comment type="similarity">
    <text evidence="2">Belongs to the HMG-CoA lyase family.</text>
</comment>
<evidence type="ECO:0000313" key="8">
    <source>
        <dbReference type="EMBL" id="KAJ2799043.1"/>
    </source>
</evidence>
<reference evidence="8" key="1">
    <citation type="submission" date="2022-07" db="EMBL/GenBank/DDBJ databases">
        <title>Phylogenomic reconstructions and comparative analyses of Kickxellomycotina fungi.</title>
        <authorList>
            <person name="Reynolds N.K."/>
            <person name="Stajich J.E."/>
            <person name="Barry K."/>
            <person name="Grigoriev I.V."/>
            <person name="Crous P."/>
            <person name="Smith M.E."/>
        </authorList>
    </citation>
    <scope>NUCLEOTIDE SEQUENCE</scope>
    <source>
        <strain evidence="8">NRRL 1565</strain>
    </source>
</reference>
<dbReference type="CDD" id="cd07938">
    <property type="entry name" value="DRE_TIM_HMGL"/>
    <property type="match status" value="1"/>
</dbReference>
<dbReference type="GO" id="GO:0006552">
    <property type="term" value="P:L-leucine catabolic process"/>
    <property type="evidence" value="ECO:0007669"/>
    <property type="project" value="TreeGrafter"/>
</dbReference>
<dbReference type="PANTHER" id="PTHR42738:SF7">
    <property type="entry name" value="HYDROXYMETHYLGLUTARYL-COA LYASE"/>
    <property type="match status" value="1"/>
</dbReference>
<sequence length="343" mass="36996">MLGLVCGRFPRSTLVRRGGPWMRRGLRTSIIAAKSTDKGADYLARPFVKIVEVGPRDGLQNEKKLIPTATKAELIRRLANTGLSVVEATSFVSPQAVPQMSDAKELMKMIKRQPNVSYPVLTPNIRGLMSAKTAGAKEIAIFTAASDAFVQKNIGRTIDRSIEVFKDMARIARENGLRVRGYVSCIAGCPYAGKVDPDMVTSVAEDLFRMGCYEISLGDTIGVGRPHEILAVIQAVSRVVPLENLAIHCHDTYGQALANIYASLEAGIRTVDSSVAGLGGCPFAKGATGNVATEDVVYMLEGNGFRTGVDLEKLVDVGEWISRELGRPSESRAARALMAKRNA</sequence>
<dbReference type="Pfam" id="PF00682">
    <property type="entry name" value="HMGL-like"/>
    <property type="match status" value="1"/>
</dbReference>
<evidence type="ECO:0000313" key="9">
    <source>
        <dbReference type="Proteomes" id="UP001140094"/>
    </source>
</evidence>
<dbReference type="EMBL" id="JANBUO010001262">
    <property type="protein sequence ID" value="KAJ2799043.1"/>
    <property type="molecule type" value="Genomic_DNA"/>
</dbReference>
<dbReference type="Gene3D" id="3.20.20.70">
    <property type="entry name" value="Aldolase class I"/>
    <property type="match status" value="1"/>
</dbReference>
<keyword evidence="4" id="KW-0479">Metal-binding</keyword>
<evidence type="ECO:0000256" key="6">
    <source>
        <dbReference type="ARBA" id="ARBA00049877"/>
    </source>
</evidence>
<accession>A0A9W8LQD5</accession>
<dbReference type="GO" id="GO:0046951">
    <property type="term" value="P:ketone body biosynthetic process"/>
    <property type="evidence" value="ECO:0007669"/>
    <property type="project" value="TreeGrafter"/>
</dbReference>
<dbReference type="PROSITE" id="PS50991">
    <property type="entry name" value="PYR_CT"/>
    <property type="match status" value="1"/>
</dbReference>
<evidence type="ECO:0000256" key="5">
    <source>
        <dbReference type="ARBA" id="ARBA00023239"/>
    </source>
</evidence>
<dbReference type="Proteomes" id="UP001140094">
    <property type="component" value="Unassembled WGS sequence"/>
</dbReference>
<organism evidence="8 9">
    <name type="scientific">Coemansia guatemalensis</name>
    <dbReference type="NCBI Taxonomy" id="2761395"/>
    <lineage>
        <taxon>Eukaryota</taxon>
        <taxon>Fungi</taxon>
        <taxon>Fungi incertae sedis</taxon>
        <taxon>Zoopagomycota</taxon>
        <taxon>Kickxellomycotina</taxon>
        <taxon>Kickxellomycetes</taxon>
        <taxon>Kickxellales</taxon>
        <taxon>Kickxellaceae</taxon>
        <taxon>Coemansia</taxon>
    </lineage>
</organism>
<gene>
    <name evidence="8" type="ORF">H4R20_004590</name>
</gene>
<dbReference type="SUPFAM" id="SSF51569">
    <property type="entry name" value="Aldolase"/>
    <property type="match status" value="1"/>
</dbReference>
<comment type="pathway">
    <text evidence="1">Metabolic intermediate metabolism; (S)-3-hydroxy-3-methylglutaryl-CoA degradation; acetoacetate from (S)-3-hydroxy-3-methylglutaryl-CoA: step 1/1.</text>
</comment>
<dbReference type="InterPro" id="IPR000891">
    <property type="entry name" value="PYR_CT"/>
</dbReference>
<dbReference type="NCBIfam" id="NF004283">
    <property type="entry name" value="PRK05692.1"/>
    <property type="match status" value="1"/>
</dbReference>
<proteinExistence type="inferred from homology"/>
<dbReference type="EC" id="4.1.3.4" evidence="3"/>
<protein>
    <recommendedName>
        <fullName evidence="3">hydroxymethylglutaryl-CoA lyase</fullName>
        <ecNumber evidence="3">4.1.3.4</ecNumber>
    </recommendedName>
</protein>
<dbReference type="PANTHER" id="PTHR42738">
    <property type="entry name" value="HYDROXYMETHYLGLUTARYL-COA LYASE"/>
    <property type="match status" value="1"/>
</dbReference>
<evidence type="ECO:0000259" key="7">
    <source>
        <dbReference type="PROSITE" id="PS50991"/>
    </source>
</evidence>
<dbReference type="FunFam" id="3.20.20.70:FF:000201">
    <property type="entry name" value="Hydroxymethylglutaryl-CoA lyase"/>
    <property type="match status" value="1"/>
</dbReference>
<dbReference type="GO" id="GO:0004419">
    <property type="term" value="F:hydroxymethylglutaryl-CoA lyase activity"/>
    <property type="evidence" value="ECO:0007669"/>
    <property type="project" value="UniProtKB-EC"/>
</dbReference>
<comment type="caution">
    <text evidence="8">The sequence shown here is derived from an EMBL/GenBank/DDBJ whole genome shotgun (WGS) entry which is preliminary data.</text>
</comment>
<keyword evidence="9" id="KW-1185">Reference proteome</keyword>
<dbReference type="GO" id="GO:0046872">
    <property type="term" value="F:metal ion binding"/>
    <property type="evidence" value="ECO:0007669"/>
    <property type="project" value="UniProtKB-KW"/>
</dbReference>
<evidence type="ECO:0000256" key="3">
    <source>
        <dbReference type="ARBA" id="ARBA00012910"/>
    </source>
</evidence>
<keyword evidence="5" id="KW-0456">Lyase</keyword>
<dbReference type="InterPro" id="IPR043594">
    <property type="entry name" value="HMGL"/>
</dbReference>